<sequence>MTTNALPGWPSTVDHPINVLPGGTSSAHIGIAVPPQALGQRATATVEATPAGAAGPDLLFFEGTLPGGVTAPPEAGWPTDPSSAPVVPLGTWAQTPDRVVRRSRFALGAVTAGGRSTTLELTVANAGDQPLQEVGVSLQVLAGSDLGAVASVRLGVGDNDDNAVAPGRAVTQTLHVTVPASAARGPFVVAVSDDDGTASFRVPADA</sequence>
<comment type="caution">
    <text evidence="1">The sequence shown here is derived from an EMBL/GenBank/DDBJ whole genome shotgun (WGS) entry which is preliminary data.</text>
</comment>
<gene>
    <name evidence="1" type="ORF">POF50_008650</name>
</gene>
<proteinExistence type="predicted"/>
<reference evidence="1" key="1">
    <citation type="submission" date="2023-05" db="EMBL/GenBank/DDBJ databases">
        <title>Streptantibioticus silvisoli sp. nov., acidotolerant actinomycetes 1 from pine litter.</title>
        <authorList>
            <person name="Swiecimska M."/>
            <person name="Golinska P."/>
            <person name="Sangal V."/>
            <person name="Wachnowicz B."/>
            <person name="Goodfellow M."/>
        </authorList>
    </citation>
    <scope>NUCLEOTIDE SEQUENCE</scope>
    <source>
        <strain evidence="1">SL13</strain>
    </source>
</reference>
<dbReference type="AlphaFoldDB" id="A0AA90GZL4"/>
<evidence type="ECO:0000313" key="1">
    <source>
        <dbReference type="EMBL" id="MDI5969411.1"/>
    </source>
</evidence>
<protein>
    <submittedName>
        <fullName evidence="1">NEW3 domain-containing protein</fullName>
    </submittedName>
</protein>
<name>A0AA90GZL4_9ACTN</name>
<dbReference type="RefSeq" id="WP_271312230.1">
    <property type="nucleotide sequence ID" value="NZ_JABXJJ020000009.1"/>
</dbReference>
<organism evidence="1">
    <name type="scientific">Streptantibioticus silvisoli</name>
    <dbReference type="NCBI Taxonomy" id="2705255"/>
    <lineage>
        <taxon>Bacteria</taxon>
        <taxon>Bacillati</taxon>
        <taxon>Actinomycetota</taxon>
        <taxon>Actinomycetes</taxon>
        <taxon>Kitasatosporales</taxon>
        <taxon>Streptomycetaceae</taxon>
        <taxon>Streptantibioticus</taxon>
    </lineage>
</organism>
<dbReference type="EMBL" id="JABXJJ020000009">
    <property type="protein sequence ID" value="MDI5969411.1"/>
    <property type="molecule type" value="Genomic_DNA"/>
</dbReference>
<accession>A0AA90GZL4</accession>